<dbReference type="OrthoDB" id="696926at2759"/>
<evidence type="ECO:0000313" key="1">
    <source>
        <dbReference type="EMBL" id="RLN39845.1"/>
    </source>
</evidence>
<dbReference type="EMBL" id="PQIB02000001">
    <property type="protein sequence ID" value="RLN39845.1"/>
    <property type="molecule type" value="Genomic_DNA"/>
</dbReference>
<name>A0A3L6TK30_PANMI</name>
<dbReference type="PANTHER" id="PTHR33087">
    <property type="entry name" value="OS07G0539200 PROTEIN"/>
    <property type="match status" value="1"/>
</dbReference>
<sequence>MEYVPRLPLQRPERAPMVVVASKAAEREAARLCDHAVLISADPNGYKPSVLEVAYGLSQQLRIPRHNIRVSRHRPEDFLAEFDFAPQQDRAVGAGQLTIGGSSLLIRPWRPVSHGPSRPWYFNAKISIEAMPQELWSEKGGFG</sequence>
<keyword evidence="2" id="KW-1185">Reference proteome</keyword>
<proteinExistence type="predicted"/>
<reference evidence="2" key="1">
    <citation type="journal article" date="2019" name="Nat. Commun.">
        <title>The genome of broomcorn millet.</title>
        <authorList>
            <person name="Zou C."/>
            <person name="Miki D."/>
            <person name="Li D."/>
            <person name="Tang Q."/>
            <person name="Xiao L."/>
            <person name="Rajput S."/>
            <person name="Deng P."/>
            <person name="Jia W."/>
            <person name="Huang R."/>
            <person name="Zhang M."/>
            <person name="Sun Y."/>
            <person name="Hu J."/>
            <person name="Fu X."/>
            <person name="Schnable P.S."/>
            <person name="Li F."/>
            <person name="Zhang H."/>
            <person name="Feng B."/>
            <person name="Zhu X."/>
            <person name="Liu R."/>
            <person name="Schnable J.C."/>
            <person name="Zhu J.-K."/>
            <person name="Zhang H."/>
        </authorList>
    </citation>
    <scope>NUCLEOTIDE SEQUENCE [LARGE SCALE GENOMIC DNA]</scope>
</reference>
<gene>
    <name evidence="1" type="ORF">C2845_PM01G26800</name>
</gene>
<dbReference type="InterPro" id="IPR053253">
    <property type="entry name" value="Sex_diff_modulator"/>
</dbReference>
<accession>A0A3L6TK30</accession>
<dbReference type="AlphaFoldDB" id="A0A3L6TK30"/>
<comment type="caution">
    <text evidence="1">The sequence shown here is derived from an EMBL/GenBank/DDBJ whole genome shotgun (WGS) entry which is preliminary data.</text>
</comment>
<dbReference type="PANTHER" id="PTHR33087:SF21">
    <property type="entry name" value="OS03G0782100 PROTEIN"/>
    <property type="match status" value="1"/>
</dbReference>
<organism evidence="1 2">
    <name type="scientific">Panicum miliaceum</name>
    <name type="common">Proso millet</name>
    <name type="synonym">Broomcorn millet</name>
    <dbReference type="NCBI Taxonomy" id="4540"/>
    <lineage>
        <taxon>Eukaryota</taxon>
        <taxon>Viridiplantae</taxon>
        <taxon>Streptophyta</taxon>
        <taxon>Embryophyta</taxon>
        <taxon>Tracheophyta</taxon>
        <taxon>Spermatophyta</taxon>
        <taxon>Magnoliopsida</taxon>
        <taxon>Liliopsida</taxon>
        <taxon>Poales</taxon>
        <taxon>Poaceae</taxon>
        <taxon>PACMAD clade</taxon>
        <taxon>Panicoideae</taxon>
        <taxon>Panicodae</taxon>
        <taxon>Paniceae</taxon>
        <taxon>Panicinae</taxon>
        <taxon>Panicum</taxon>
        <taxon>Panicum sect. Panicum</taxon>
    </lineage>
</organism>
<evidence type="ECO:0000313" key="2">
    <source>
        <dbReference type="Proteomes" id="UP000275267"/>
    </source>
</evidence>
<protein>
    <submittedName>
        <fullName evidence="1">Uncharacterized protein</fullName>
    </submittedName>
</protein>
<dbReference type="Proteomes" id="UP000275267">
    <property type="component" value="Unassembled WGS sequence"/>
</dbReference>